<dbReference type="InterPro" id="IPR014284">
    <property type="entry name" value="RNA_pol_sigma-70_dom"/>
</dbReference>
<dbReference type="Pfam" id="PF08281">
    <property type="entry name" value="Sigma70_r4_2"/>
    <property type="match status" value="1"/>
</dbReference>
<gene>
    <name evidence="7" type="ORF">H8704_11770</name>
</gene>
<sequence length="175" mass="20168">MTIEEIEQSIASYGEDVFRFCCYLTGNRSSAEDLYQDTFLKAMEITRPVEPDMAGKFLAGVAANLWKNQWRKEKRRQKYVMQNIGPENGTLGEEIPGETDLLQDYVKQETGKLVQRVVNGLPEKYRVVVLLHYSMDLTTQEIADQLKISRGTVTSRLLRARKKIKQELEANGYER</sequence>
<dbReference type="InterPro" id="IPR039425">
    <property type="entry name" value="RNA_pol_sigma-70-like"/>
</dbReference>
<dbReference type="InterPro" id="IPR000792">
    <property type="entry name" value="Tscrpt_reg_LuxR_C"/>
</dbReference>
<accession>A0ABR7N3V4</accession>
<evidence type="ECO:0000259" key="6">
    <source>
        <dbReference type="PROSITE" id="PS00622"/>
    </source>
</evidence>
<dbReference type="PROSITE" id="PS00622">
    <property type="entry name" value="HTH_LUXR_1"/>
    <property type="match status" value="1"/>
</dbReference>
<evidence type="ECO:0000313" key="8">
    <source>
        <dbReference type="Proteomes" id="UP000606193"/>
    </source>
</evidence>
<organism evidence="7 8">
    <name type="scientific">Jutongia huaianensis</name>
    <dbReference type="NCBI Taxonomy" id="2763668"/>
    <lineage>
        <taxon>Bacteria</taxon>
        <taxon>Bacillati</taxon>
        <taxon>Bacillota</taxon>
        <taxon>Clostridia</taxon>
        <taxon>Lachnospirales</taxon>
        <taxon>Lachnospiraceae</taxon>
        <taxon>Jutongia</taxon>
    </lineage>
</organism>
<dbReference type="Proteomes" id="UP000606193">
    <property type="component" value="Unassembled WGS sequence"/>
</dbReference>
<evidence type="ECO:0000256" key="2">
    <source>
        <dbReference type="ARBA" id="ARBA00023015"/>
    </source>
</evidence>
<dbReference type="InterPro" id="IPR013324">
    <property type="entry name" value="RNA_pol_sigma_r3/r4-like"/>
</dbReference>
<keyword evidence="3" id="KW-0731">Sigma factor</keyword>
<protein>
    <submittedName>
        <fullName evidence="7">RNA polymerase sigma factor</fullName>
    </submittedName>
</protein>
<dbReference type="EMBL" id="JACRSX010000019">
    <property type="protein sequence ID" value="MBC8563293.1"/>
    <property type="molecule type" value="Genomic_DNA"/>
</dbReference>
<keyword evidence="5" id="KW-0804">Transcription</keyword>
<evidence type="ECO:0000256" key="5">
    <source>
        <dbReference type="ARBA" id="ARBA00023163"/>
    </source>
</evidence>
<dbReference type="SUPFAM" id="SSF88659">
    <property type="entry name" value="Sigma3 and sigma4 domains of RNA polymerase sigma factors"/>
    <property type="match status" value="1"/>
</dbReference>
<dbReference type="InterPro" id="IPR013325">
    <property type="entry name" value="RNA_pol_sigma_r2"/>
</dbReference>
<evidence type="ECO:0000313" key="7">
    <source>
        <dbReference type="EMBL" id="MBC8563293.1"/>
    </source>
</evidence>
<dbReference type="SUPFAM" id="SSF88946">
    <property type="entry name" value="Sigma2 domain of RNA polymerase sigma factors"/>
    <property type="match status" value="1"/>
</dbReference>
<dbReference type="Pfam" id="PF04542">
    <property type="entry name" value="Sigma70_r2"/>
    <property type="match status" value="1"/>
</dbReference>
<keyword evidence="2" id="KW-0805">Transcription regulation</keyword>
<comment type="similarity">
    <text evidence="1">Belongs to the sigma-70 factor family. ECF subfamily.</text>
</comment>
<comment type="caution">
    <text evidence="7">The sequence shown here is derived from an EMBL/GenBank/DDBJ whole genome shotgun (WGS) entry which is preliminary data.</text>
</comment>
<proteinExistence type="inferred from homology"/>
<evidence type="ECO:0000256" key="1">
    <source>
        <dbReference type="ARBA" id="ARBA00010641"/>
    </source>
</evidence>
<keyword evidence="4" id="KW-0238">DNA-binding</keyword>
<feature type="domain" description="HTH luxR-type" evidence="6">
    <location>
        <begin position="136"/>
        <end position="163"/>
    </location>
</feature>
<dbReference type="PANTHER" id="PTHR43133">
    <property type="entry name" value="RNA POLYMERASE ECF-TYPE SIGMA FACTO"/>
    <property type="match status" value="1"/>
</dbReference>
<dbReference type="PANTHER" id="PTHR43133:SF8">
    <property type="entry name" value="RNA POLYMERASE SIGMA FACTOR HI_1459-RELATED"/>
    <property type="match status" value="1"/>
</dbReference>
<dbReference type="Gene3D" id="1.10.1740.10">
    <property type="match status" value="1"/>
</dbReference>
<dbReference type="Gene3D" id="1.10.10.10">
    <property type="entry name" value="Winged helix-like DNA-binding domain superfamily/Winged helix DNA-binding domain"/>
    <property type="match status" value="1"/>
</dbReference>
<reference evidence="7 8" key="1">
    <citation type="submission" date="2020-08" db="EMBL/GenBank/DDBJ databases">
        <title>Genome public.</title>
        <authorList>
            <person name="Liu C."/>
            <person name="Sun Q."/>
        </authorList>
    </citation>
    <scope>NUCLEOTIDE SEQUENCE [LARGE SCALE GENOMIC DNA]</scope>
    <source>
        <strain evidence="7 8">NSJ-37</strain>
    </source>
</reference>
<keyword evidence="8" id="KW-1185">Reference proteome</keyword>
<dbReference type="RefSeq" id="WP_249298388.1">
    <property type="nucleotide sequence ID" value="NZ_JACRSX010000019.1"/>
</dbReference>
<evidence type="ECO:0000256" key="3">
    <source>
        <dbReference type="ARBA" id="ARBA00023082"/>
    </source>
</evidence>
<name>A0ABR7N3V4_9FIRM</name>
<dbReference type="InterPro" id="IPR013249">
    <property type="entry name" value="RNA_pol_sigma70_r4_t2"/>
</dbReference>
<evidence type="ECO:0000256" key="4">
    <source>
        <dbReference type="ARBA" id="ARBA00023125"/>
    </source>
</evidence>
<dbReference type="InterPro" id="IPR007627">
    <property type="entry name" value="RNA_pol_sigma70_r2"/>
</dbReference>
<dbReference type="InterPro" id="IPR036388">
    <property type="entry name" value="WH-like_DNA-bd_sf"/>
</dbReference>
<dbReference type="CDD" id="cd06171">
    <property type="entry name" value="Sigma70_r4"/>
    <property type="match status" value="1"/>
</dbReference>
<dbReference type="NCBIfam" id="TIGR02937">
    <property type="entry name" value="sigma70-ECF"/>
    <property type="match status" value="1"/>
</dbReference>